<name>A0A1M6AH05_9FIRM</name>
<evidence type="ECO:0000313" key="3">
    <source>
        <dbReference type="Proteomes" id="UP000324781"/>
    </source>
</evidence>
<dbReference type="InterPro" id="IPR024300">
    <property type="entry name" value="SipL_SPOCS_dom"/>
</dbReference>
<organism evidence="2 3">
    <name type="scientific">Thermoclostridium caenicola</name>
    <dbReference type="NCBI Taxonomy" id="659425"/>
    <lineage>
        <taxon>Bacteria</taxon>
        <taxon>Bacillati</taxon>
        <taxon>Bacillota</taxon>
        <taxon>Clostridia</taxon>
        <taxon>Eubacteriales</taxon>
        <taxon>Oscillospiraceae</taxon>
        <taxon>Thermoclostridium</taxon>
    </lineage>
</organism>
<evidence type="ECO:0000313" key="2">
    <source>
        <dbReference type="EMBL" id="SHI35816.1"/>
    </source>
</evidence>
<accession>A0A1M6AH05</accession>
<evidence type="ECO:0000259" key="1">
    <source>
        <dbReference type="Pfam" id="PF12673"/>
    </source>
</evidence>
<dbReference type="AlphaFoldDB" id="A0A1M6AH05"/>
<sequence>MGKKELQVPVVVGVGSEQFFIEKEIKVSPPSPPIFEIKEIKKWIEVYDVKVIPGKVIFNAYLWKNIVYKTVEHVHDDSVNGPVFHLTTKIPFGGFVTICPVEGEKVCPGDTPELIEAVVEGEIDDLQSKTIVCGVPAYEKLLEKVVVRLTFKVVRVQHVTVDEFKDKDKDKDKEKDKDKCKDYDKDYDKEKFCAKEAFPYKGRYY</sequence>
<dbReference type="RefSeq" id="WP_188118283.1">
    <property type="nucleotide sequence ID" value="NZ_DAONMB010000064.1"/>
</dbReference>
<proteinExistence type="predicted"/>
<gene>
    <name evidence="2" type="ORF">SAMN05444373_100138</name>
</gene>
<dbReference type="Proteomes" id="UP000324781">
    <property type="component" value="Unassembled WGS sequence"/>
</dbReference>
<reference evidence="2 3" key="1">
    <citation type="submission" date="2016-11" db="EMBL/GenBank/DDBJ databases">
        <authorList>
            <person name="Varghese N."/>
            <person name="Submissions S."/>
        </authorList>
    </citation>
    <scope>NUCLEOTIDE SEQUENCE [LARGE SCALE GENOMIC DNA]</scope>
    <source>
        <strain evidence="2 3">DSM 19027</strain>
    </source>
</reference>
<dbReference type="EMBL" id="FQZP01000001">
    <property type="protein sequence ID" value="SHI35816.1"/>
    <property type="molecule type" value="Genomic_DNA"/>
</dbReference>
<protein>
    <recommendedName>
        <fullName evidence="1">SipL SPOCS domain-containing protein</fullName>
    </recommendedName>
</protein>
<dbReference type="Pfam" id="PF12673">
    <property type="entry name" value="SipL"/>
    <property type="match status" value="1"/>
</dbReference>
<keyword evidence="3" id="KW-1185">Reference proteome</keyword>
<feature type="domain" description="SipL SPOCS" evidence="1">
    <location>
        <begin position="34"/>
        <end position="129"/>
    </location>
</feature>